<name>A0ABW4VS62_9BACT</name>
<reference evidence="2" key="1">
    <citation type="journal article" date="2019" name="Int. J. Syst. Evol. Microbiol.">
        <title>The Global Catalogue of Microorganisms (GCM) 10K type strain sequencing project: providing services to taxonomists for standard genome sequencing and annotation.</title>
        <authorList>
            <consortium name="The Broad Institute Genomics Platform"/>
            <consortium name="The Broad Institute Genome Sequencing Center for Infectious Disease"/>
            <person name="Wu L."/>
            <person name="Ma J."/>
        </authorList>
    </citation>
    <scope>NUCLEOTIDE SEQUENCE [LARGE SCALE GENOMIC DNA]</scope>
    <source>
        <strain evidence="2">CGMCC 1.15180</strain>
    </source>
</reference>
<evidence type="ECO:0000313" key="1">
    <source>
        <dbReference type="EMBL" id="MFD2037524.1"/>
    </source>
</evidence>
<dbReference type="Proteomes" id="UP001597361">
    <property type="component" value="Unassembled WGS sequence"/>
</dbReference>
<dbReference type="EMBL" id="JBHUHR010000049">
    <property type="protein sequence ID" value="MFD2037524.1"/>
    <property type="molecule type" value="Genomic_DNA"/>
</dbReference>
<sequence>MSKKNECIVIQPDMSYYIVEKDKGLVNKIKEALSNSKYKCLGVSTVFENLELKFEDLPISPDIVFVGNVINYEGVIDMISRKHSKSTIMRIYSKSKMSKSKSTFYENNRLLGFLVL</sequence>
<dbReference type="RefSeq" id="WP_376889467.1">
    <property type="nucleotide sequence ID" value="NZ_JBHUHR010000049.1"/>
</dbReference>
<gene>
    <name evidence="1" type="ORF">ACFSKL_22210</name>
</gene>
<keyword evidence="2" id="KW-1185">Reference proteome</keyword>
<comment type="caution">
    <text evidence="1">The sequence shown here is derived from an EMBL/GenBank/DDBJ whole genome shotgun (WGS) entry which is preliminary data.</text>
</comment>
<proteinExistence type="predicted"/>
<organism evidence="1 2">
    <name type="scientific">Belliella marina</name>
    <dbReference type="NCBI Taxonomy" id="1644146"/>
    <lineage>
        <taxon>Bacteria</taxon>
        <taxon>Pseudomonadati</taxon>
        <taxon>Bacteroidota</taxon>
        <taxon>Cytophagia</taxon>
        <taxon>Cytophagales</taxon>
        <taxon>Cyclobacteriaceae</taxon>
        <taxon>Belliella</taxon>
    </lineage>
</organism>
<accession>A0ABW4VS62</accession>
<evidence type="ECO:0000313" key="2">
    <source>
        <dbReference type="Proteomes" id="UP001597361"/>
    </source>
</evidence>
<protein>
    <submittedName>
        <fullName evidence="1">Uncharacterized protein</fullName>
    </submittedName>
</protein>